<reference evidence="3 4" key="1">
    <citation type="submission" date="2018-06" db="EMBL/GenBank/DDBJ databases">
        <authorList>
            <consortium name="Pathogen Informatics"/>
            <person name="Doyle S."/>
        </authorList>
    </citation>
    <scope>NUCLEOTIDE SEQUENCE [LARGE SCALE GENOMIC DNA]</scope>
    <source>
        <strain evidence="1 3">NCTC8009</strain>
        <strain evidence="2 4">NCTC8622</strain>
    </source>
</reference>
<protein>
    <submittedName>
        <fullName evidence="1">Radical SAM domain-containing protein</fullName>
    </submittedName>
</protein>
<evidence type="ECO:0000313" key="3">
    <source>
        <dbReference type="Proteomes" id="UP000250991"/>
    </source>
</evidence>
<organism evidence="1 3">
    <name type="scientific">Escherichia coli</name>
    <dbReference type="NCBI Taxonomy" id="562"/>
    <lineage>
        <taxon>Bacteria</taxon>
        <taxon>Pseudomonadati</taxon>
        <taxon>Pseudomonadota</taxon>
        <taxon>Gammaproteobacteria</taxon>
        <taxon>Enterobacterales</taxon>
        <taxon>Enterobacteriaceae</taxon>
        <taxon>Escherichia</taxon>
    </lineage>
</organism>
<gene>
    <name evidence="1" type="primary">yidB</name>
    <name evidence="2" type="synonym">yidB_2</name>
    <name evidence="1" type="ORF">NCTC8009_00857</name>
    <name evidence="2" type="ORF">NCTC8622_01154</name>
</gene>
<dbReference type="Gene3D" id="1.10.10.690">
    <property type="entry name" value="YidB-like"/>
    <property type="match status" value="1"/>
</dbReference>
<dbReference type="AlphaFoldDB" id="A0A2X3JXC3"/>
<dbReference type="Proteomes" id="UP000254079">
    <property type="component" value="Unassembled WGS sequence"/>
</dbReference>
<evidence type="ECO:0000313" key="1">
    <source>
        <dbReference type="EMBL" id="SQD00463.1"/>
    </source>
</evidence>
<dbReference type="EMBL" id="UGCP01000002">
    <property type="protein sequence ID" value="STI82197.1"/>
    <property type="molecule type" value="Genomic_DNA"/>
</dbReference>
<dbReference type="InterPro" id="IPR027405">
    <property type="entry name" value="YidB-like"/>
</dbReference>
<evidence type="ECO:0000313" key="2">
    <source>
        <dbReference type="EMBL" id="STI82197.1"/>
    </source>
</evidence>
<accession>A0A2X3JXC3</accession>
<proteinExistence type="predicted"/>
<evidence type="ECO:0000313" key="4">
    <source>
        <dbReference type="Proteomes" id="UP000254079"/>
    </source>
</evidence>
<dbReference type="Proteomes" id="UP000250991">
    <property type="component" value="Unassembled WGS sequence"/>
</dbReference>
<sequence>MGLFDEVVGAFLKGDAGKYQAILSWVEEQGGIQVLLEKTAKWRLRGHSLNLAE</sequence>
<dbReference type="EMBL" id="UARW01000010">
    <property type="protein sequence ID" value="SQD00463.1"/>
    <property type="molecule type" value="Genomic_DNA"/>
</dbReference>
<dbReference type="STRING" id="585034.ECIAI1_3876"/>
<name>A0A2X3JXC3_ECOLX</name>